<dbReference type="OrthoDB" id="2435381at2759"/>
<proteinExistence type="predicted"/>
<evidence type="ECO:0000313" key="1">
    <source>
        <dbReference type="EMBL" id="CAG8701406.1"/>
    </source>
</evidence>
<dbReference type="AlphaFoldDB" id="A0A9N9HR88"/>
<reference evidence="1" key="1">
    <citation type="submission" date="2021-06" db="EMBL/GenBank/DDBJ databases">
        <authorList>
            <person name="Kallberg Y."/>
            <person name="Tangrot J."/>
            <person name="Rosling A."/>
        </authorList>
    </citation>
    <scope>NUCLEOTIDE SEQUENCE</scope>
    <source>
        <strain evidence="1">UK204</strain>
    </source>
</reference>
<dbReference type="Proteomes" id="UP000789570">
    <property type="component" value="Unassembled WGS sequence"/>
</dbReference>
<comment type="caution">
    <text evidence="1">The sequence shown here is derived from an EMBL/GenBank/DDBJ whole genome shotgun (WGS) entry which is preliminary data.</text>
</comment>
<evidence type="ECO:0000313" key="2">
    <source>
        <dbReference type="Proteomes" id="UP000789570"/>
    </source>
</evidence>
<name>A0A9N9HR88_9GLOM</name>
<accession>A0A9N9HR88</accession>
<dbReference type="EMBL" id="CAJVPQ010007884">
    <property type="protein sequence ID" value="CAG8701406.1"/>
    <property type="molecule type" value="Genomic_DNA"/>
</dbReference>
<gene>
    <name evidence="1" type="ORF">FCALED_LOCUS13493</name>
</gene>
<keyword evidence="2" id="KW-1185">Reference proteome</keyword>
<dbReference type="Pfam" id="PF03142">
    <property type="entry name" value="Chitin_synth_2"/>
    <property type="match status" value="1"/>
</dbReference>
<feature type="non-terminal residue" evidence="1">
    <location>
        <position position="204"/>
    </location>
</feature>
<organism evidence="1 2">
    <name type="scientific">Funneliformis caledonium</name>
    <dbReference type="NCBI Taxonomy" id="1117310"/>
    <lineage>
        <taxon>Eukaryota</taxon>
        <taxon>Fungi</taxon>
        <taxon>Fungi incertae sedis</taxon>
        <taxon>Mucoromycota</taxon>
        <taxon>Glomeromycotina</taxon>
        <taxon>Glomeromycetes</taxon>
        <taxon>Glomerales</taxon>
        <taxon>Glomeraceae</taxon>
        <taxon>Funneliformis</taxon>
    </lineage>
</organism>
<sequence length="204" mass="24194">DEHQCRGLCEESDICKHPGKHYYDEENSFYFCDAKYQFCKCFVYVIQLPYRYTQLHDNKHENKILNQFSDDEEYAGYKLINQGKFYYKDLERHQHVDYYQNEKDCKSGQDIQLINKSGEHSIRIIYDSLASTDYSDKHKLLMVIADSDITGSDNDKTTSEIYEDLIELFNYLVLSLRYYKLYLAIGETGIPEERKGLKVDNCDK</sequence>
<protein>
    <submittedName>
        <fullName evidence="1">5462_t:CDS:1</fullName>
    </submittedName>
</protein>